<dbReference type="GO" id="GO:0015944">
    <property type="term" value="P:formate oxidation"/>
    <property type="evidence" value="ECO:0007669"/>
    <property type="project" value="TreeGrafter"/>
</dbReference>
<feature type="compositionally biased region" description="Polar residues" evidence="13">
    <location>
        <begin position="16"/>
        <end position="27"/>
    </location>
</feature>
<keyword evidence="6" id="KW-0349">Heme</keyword>
<evidence type="ECO:0000256" key="11">
    <source>
        <dbReference type="ARBA" id="ARBA00023004"/>
    </source>
</evidence>
<feature type="region of interest" description="Disordered" evidence="13">
    <location>
        <begin position="73"/>
        <end position="105"/>
    </location>
</feature>
<dbReference type="Pfam" id="PF01292">
    <property type="entry name" value="Ni_hydr_CYTB"/>
    <property type="match status" value="1"/>
</dbReference>
<dbReference type="PANTHER" id="PTHR30074">
    <property type="entry name" value="FORMATE DEHYDROGENASE, NITRATE-INDUCIBLE, CYTOCHROME B556 FDN SUBUNIT"/>
    <property type="match status" value="1"/>
</dbReference>
<evidence type="ECO:0000256" key="7">
    <source>
        <dbReference type="ARBA" id="ARBA00022692"/>
    </source>
</evidence>
<dbReference type="Proteomes" id="UP000474957">
    <property type="component" value="Unassembled WGS sequence"/>
</dbReference>
<feature type="compositionally biased region" description="Basic and acidic residues" evidence="13">
    <location>
        <begin position="73"/>
        <end position="84"/>
    </location>
</feature>
<dbReference type="GO" id="GO:0046872">
    <property type="term" value="F:metal ion binding"/>
    <property type="evidence" value="ECO:0007669"/>
    <property type="project" value="UniProtKB-KW"/>
</dbReference>
<feature type="transmembrane region" description="Helical" evidence="14">
    <location>
        <begin position="199"/>
        <end position="225"/>
    </location>
</feature>
<accession>A0A6L5Z242</accession>
<feature type="transmembrane region" description="Helical" evidence="14">
    <location>
        <begin position="298"/>
        <end position="320"/>
    </location>
</feature>
<gene>
    <name evidence="16" type="ORF">GE300_11035</name>
</gene>
<organism evidence="16 17">
    <name type="scientific">Halovulum marinum</name>
    <dbReference type="NCBI Taxonomy" id="2662447"/>
    <lineage>
        <taxon>Bacteria</taxon>
        <taxon>Pseudomonadati</taxon>
        <taxon>Pseudomonadota</taxon>
        <taxon>Alphaproteobacteria</taxon>
        <taxon>Rhodobacterales</taxon>
        <taxon>Paracoccaceae</taxon>
        <taxon>Halovulum</taxon>
    </lineage>
</organism>
<dbReference type="GO" id="GO:0009061">
    <property type="term" value="P:anaerobic respiration"/>
    <property type="evidence" value="ECO:0007669"/>
    <property type="project" value="TreeGrafter"/>
</dbReference>
<feature type="compositionally biased region" description="Low complexity" evidence="13">
    <location>
        <begin position="28"/>
        <end position="45"/>
    </location>
</feature>
<evidence type="ECO:0000256" key="1">
    <source>
        <dbReference type="ARBA" id="ARBA00001971"/>
    </source>
</evidence>
<dbReference type="GO" id="GO:0005886">
    <property type="term" value="C:plasma membrane"/>
    <property type="evidence" value="ECO:0007669"/>
    <property type="project" value="UniProtKB-SubCell"/>
</dbReference>
<evidence type="ECO:0000256" key="3">
    <source>
        <dbReference type="ARBA" id="ARBA00010747"/>
    </source>
</evidence>
<feature type="region of interest" description="Disordered" evidence="13">
    <location>
        <begin position="1"/>
        <end position="61"/>
    </location>
</feature>
<name>A0A6L5Z242_9RHOB</name>
<evidence type="ECO:0000256" key="6">
    <source>
        <dbReference type="ARBA" id="ARBA00022617"/>
    </source>
</evidence>
<comment type="similarity">
    <text evidence="3">Belongs to the formate dehydrogenase gamma subunit family.</text>
</comment>
<feature type="transmembrane region" description="Helical" evidence="14">
    <location>
        <begin position="245"/>
        <end position="262"/>
    </location>
</feature>
<keyword evidence="17" id="KW-1185">Reference proteome</keyword>
<evidence type="ECO:0000256" key="8">
    <source>
        <dbReference type="ARBA" id="ARBA00022723"/>
    </source>
</evidence>
<sequence>MLAAVLVAGGPPAGAQTASDATLQETGPAQEAPAPDAPADLDPAAGQLGPDGGQPADRAATGGAQTLEDILRRQRGEKIDDSFRRQATGDPDAAMPPTDPLGTLGGASDADLYRALRYGSADVTVSSRGPGDNVLVQDSGIWWLEFRRGPLATWGGYGLLGVIGVLALFFLLRGRIRIDAGKSGITILRFTFIERFAHWLLAGSFLLLAFTGLITLFGRVGLIPLMGKEAYATLAVWSKWTHNNVSWAFMLGLLLVFLFWVLHNIPNKYDLKWMAKGGGIFNKSHPPAKKFNAGQKMIFWAVIVLGVSVSASGLSLLFPFELNLFAPTFDKLNAVGAPGWVGLQPLATDLAPHQEMQYAQLWHAVVGFAMMAVVLAHIYIGTIGMEGAFDAMGSGQVDRNWAVEHHNLWVEEVEKRQSGPDARPVPPAPAE</sequence>
<evidence type="ECO:0000256" key="10">
    <source>
        <dbReference type="ARBA" id="ARBA00022989"/>
    </source>
</evidence>
<dbReference type="InterPro" id="IPR016174">
    <property type="entry name" value="Di-haem_cyt_TM"/>
</dbReference>
<keyword evidence="8" id="KW-0479">Metal-binding</keyword>
<reference evidence="16 17" key="1">
    <citation type="submission" date="2019-10" db="EMBL/GenBank/DDBJ databases">
        <title>Cognatihalovulum marinum gen. nov. sp. nov., a new member of the family Rhodobacteraceae isolated from deep seawater of the Northwest Indian Ocean.</title>
        <authorList>
            <person name="Ruan C."/>
            <person name="Wang J."/>
            <person name="Zheng X."/>
            <person name="Song L."/>
            <person name="Zhu Y."/>
            <person name="Huang Y."/>
            <person name="Lu Z."/>
            <person name="Du W."/>
            <person name="Huang L."/>
            <person name="Dai X."/>
        </authorList>
    </citation>
    <scope>NUCLEOTIDE SEQUENCE [LARGE SCALE GENOMIC DNA]</scope>
    <source>
        <strain evidence="16 17">2CG4</strain>
    </source>
</reference>
<dbReference type="GO" id="GO:0036397">
    <property type="term" value="F:formate dehydrogenase (quinone) activity"/>
    <property type="evidence" value="ECO:0007669"/>
    <property type="project" value="TreeGrafter"/>
</dbReference>
<keyword evidence="9" id="KW-0249">Electron transport</keyword>
<comment type="cofactor">
    <cofactor evidence="1">
        <name>heme</name>
        <dbReference type="ChEBI" id="CHEBI:30413"/>
    </cofactor>
</comment>
<dbReference type="SUPFAM" id="SSF81342">
    <property type="entry name" value="Transmembrane di-heme cytochromes"/>
    <property type="match status" value="1"/>
</dbReference>
<keyword evidence="4" id="KW-0813">Transport</keyword>
<dbReference type="NCBIfam" id="TIGR01583">
    <property type="entry name" value="formate-DH-gamm"/>
    <property type="match status" value="1"/>
</dbReference>
<dbReference type="InterPro" id="IPR051817">
    <property type="entry name" value="FDH_cytochrome_b556_subunit"/>
</dbReference>
<dbReference type="GO" id="GO:0008863">
    <property type="term" value="F:formate dehydrogenase (NAD+) activity"/>
    <property type="evidence" value="ECO:0007669"/>
    <property type="project" value="InterPro"/>
</dbReference>
<dbReference type="Gene3D" id="1.20.950.20">
    <property type="entry name" value="Transmembrane di-heme cytochromes, Chain C"/>
    <property type="match status" value="1"/>
</dbReference>
<keyword evidence="12 14" id="KW-0472">Membrane</keyword>
<keyword evidence="7 14" id="KW-0812">Transmembrane</keyword>
<protein>
    <submittedName>
        <fullName evidence="16">Formate dehydrogenase subunit gamma</fullName>
    </submittedName>
</protein>
<evidence type="ECO:0000256" key="9">
    <source>
        <dbReference type="ARBA" id="ARBA00022982"/>
    </source>
</evidence>
<evidence type="ECO:0000256" key="4">
    <source>
        <dbReference type="ARBA" id="ARBA00022448"/>
    </source>
</evidence>
<comment type="caution">
    <text evidence="16">The sequence shown here is derived from an EMBL/GenBank/DDBJ whole genome shotgun (WGS) entry which is preliminary data.</text>
</comment>
<evidence type="ECO:0000256" key="14">
    <source>
        <dbReference type="SAM" id="Phobius"/>
    </source>
</evidence>
<evidence type="ECO:0000256" key="12">
    <source>
        <dbReference type="ARBA" id="ARBA00023136"/>
    </source>
</evidence>
<evidence type="ECO:0000256" key="5">
    <source>
        <dbReference type="ARBA" id="ARBA00022475"/>
    </source>
</evidence>
<feature type="domain" description="Cytochrome b561 bacterial/Ni-hydrogenase" evidence="15">
    <location>
        <begin position="189"/>
        <end position="394"/>
    </location>
</feature>
<keyword evidence="5" id="KW-1003">Cell membrane</keyword>
<evidence type="ECO:0000256" key="13">
    <source>
        <dbReference type="SAM" id="MobiDB-lite"/>
    </source>
</evidence>
<feature type="compositionally biased region" description="Low complexity" evidence="13">
    <location>
        <begin position="1"/>
        <end position="15"/>
    </location>
</feature>
<evidence type="ECO:0000313" key="16">
    <source>
        <dbReference type="EMBL" id="MSU90145.1"/>
    </source>
</evidence>
<proteinExistence type="inferred from homology"/>
<evidence type="ECO:0000256" key="2">
    <source>
        <dbReference type="ARBA" id="ARBA00004651"/>
    </source>
</evidence>
<dbReference type="AlphaFoldDB" id="A0A6L5Z242"/>
<feature type="transmembrane region" description="Helical" evidence="14">
    <location>
        <begin position="154"/>
        <end position="172"/>
    </location>
</feature>
<dbReference type="PANTHER" id="PTHR30074:SF6">
    <property type="entry name" value="FORMATE DEHYDROGENASE GAMMA SUBUNIT"/>
    <property type="match status" value="1"/>
</dbReference>
<keyword evidence="10 14" id="KW-1133">Transmembrane helix</keyword>
<dbReference type="EMBL" id="WIND01000007">
    <property type="protein sequence ID" value="MSU90145.1"/>
    <property type="molecule type" value="Genomic_DNA"/>
</dbReference>
<feature type="transmembrane region" description="Helical" evidence="14">
    <location>
        <begin position="361"/>
        <end position="380"/>
    </location>
</feature>
<evidence type="ECO:0000313" key="17">
    <source>
        <dbReference type="Proteomes" id="UP000474957"/>
    </source>
</evidence>
<comment type="subcellular location">
    <subcellularLocation>
        <location evidence="2">Cell membrane</location>
        <topology evidence="2">Multi-pass membrane protein</topology>
    </subcellularLocation>
</comment>
<dbReference type="GO" id="GO:0022904">
    <property type="term" value="P:respiratory electron transport chain"/>
    <property type="evidence" value="ECO:0007669"/>
    <property type="project" value="InterPro"/>
</dbReference>
<dbReference type="InterPro" id="IPR006471">
    <property type="entry name" value="Formate_DH_gsu"/>
</dbReference>
<dbReference type="GO" id="GO:0009326">
    <property type="term" value="C:formate dehydrogenase complex"/>
    <property type="evidence" value="ECO:0007669"/>
    <property type="project" value="InterPro"/>
</dbReference>
<dbReference type="GO" id="GO:0009055">
    <property type="term" value="F:electron transfer activity"/>
    <property type="evidence" value="ECO:0007669"/>
    <property type="project" value="InterPro"/>
</dbReference>
<evidence type="ECO:0000259" key="15">
    <source>
        <dbReference type="Pfam" id="PF01292"/>
    </source>
</evidence>
<keyword evidence="11" id="KW-0408">Iron</keyword>
<dbReference type="InterPro" id="IPR011577">
    <property type="entry name" value="Cyt_b561_bac/Ni-Hgenase"/>
</dbReference>